<evidence type="ECO:0000256" key="8">
    <source>
        <dbReference type="SAM" id="Phobius"/>
    </source>
</evidence>
<evidence type="ECO:0008006" key="11">
    <source>
        <dbReference type="Google" id="ProtNLM"/>
    </source>
</evidence>
<feature type="transmembrane region" description="Helical" evidence="8">
    <location>
        <begin position="130"/>
        <end position="148"/>
    </location>
</feature>
<gene>
    <name evidence="9" type="ORF">PENNAL_c0032G09031</name>
</gene>
<comment type="subcellular location">
    <subcellularLocation>
        <location evidence="1">Membrane</location>
        <topology evidence="1">Multi-pass membrane protein</topology>
    </subcellularLocation>
</comment>
<reference evidence="10" key="1">
    <citation type="journal article" date="2017" name="Nat. Microbiol.">
        <title>Global analysis of biosynthetic gene clusters reveals vast potential of secondary metabolite production in Penicillium species.</title>
        <authorList>
            <person name="Nielsen J.C."/>
            <person name="Grijseels S."/>
            <person name="Prigent S."/>
            <person name="Ji B."/>
            <person name="Dainat J."/>
            <person name="Nielsen K.F."/>
            <person name="Frisvad J.C."/>
            <person name="Workman M."/>
            <person name="Nielsen J."/>
        </authorList>
    </citation>
    <scope>NUCLEOTIDE SEQUENCE [LARGE SCALE GENOMIC DNA]</scope>
    <source>
        <strain evidence="10">IBT 13039</strain>
    </source>
</reference>
<protein>
    <recommendedName>
        <fullName evidence="11">Major facilitator superfamily (MFS) profile domain-containing protein</fullName>
    </recommendedName>
</protein>
<keyword evidence="3" id="KW-0813">Transport</keyword>
<evidence type="ECO:0000256" key="5">
    <source>
        <dbReference type="ARBA" id="ARBA00022989"/>
    </source>
</evidence>
<evidence type="ECO:0000256" key="4">
    <source>
        <dbReference type="ARBA" id="ARBA00022692"/>
    </source>
</evidence>
<keyword evidence="4 8" id="KW-0812">Transmembrane</keyword>
<dbReference type="PANTHER" id="PTHR23501:SF187">
    <property type="entry name" value="MAJOR FACILITATOR SUPERFAMILY (MFS) PROFILE DOMAIN-CONTAINING PROTEIN"/>
    <property type="match status" value="1"/>
</dbReference>
<feature type="non-terminal residue" evidence="9">
    <location>
        <position position="1"/>
    </location>
</feature>
<dbReference type="GO" id="GO:0005886">
    <property type="term" value="C:plasma membrane"/>
    <property type="evidence" value="ECO:0007669"/>
    <property type="project" value="TreeGrafter"/>
</dbReference>
<name>A0A1V6Y7W8_PENNA</name>
<keyword evidence="7" id="KW-0325">Glycoprotein</keyword>
<dbReference type="EMBL" id="MOOB01000032">
    <property type="protein sequence ID" value="OQE83479.1"/>
    <property type="molecule type" value="Genomic_DNA"/>
</dbReference>
<evidence type="ECO:0000256" key="2">
    <source>
        <dbReference type="ARBA" id="ARBA00008335"/>
    </source>
</evidence>
<dbReference type="GO" id="GO:0022857">
    <property type="term" value="F:transmembrane transporter activity"/>
    <property type="evidence" value="ECO:0007669"/>
    <property type="project" value="TreeGrafter"/>
</dbReference>
<dbReference type="PANTHER" id="PTHR23501">
    <property type="entry name" value="MAJOR FACILITATOR SUPERFAMILY"/>
    <property type="match status" value="1"/>
</dbReference>
<keyword evidence="10" id="KW-1185">Reference proteome</keyword>
<evidence type="ECO:0000256" key="1">
    <source>
        <dbReference type="ARBA" id="ARBA00004141"/>
    </source>
</evidence>
<comment type="similarity">
    <text evidence="2">Belongs to the major facilitator superfamily.</text>
</comment>
<keyword evidence="6 8" id="KW-0472">Membrane</keyword>
<evidence type="ECO:0000256" key="3">
    <source>
        <dbReference type="ARBA" id="ARBA00022448"/>
    </source>
</evidence>
<accession>A0A1V6Y7W8</accession>
<evidence type="ECO:0000313" key="10">
    <source>
        <dbReference type="Proteomes" id="UP000191691"/>
    </source>
</evidence>
<sequence length="192" mass="20614">ITVGSTAASTLCGIKKTGTNERGLCDTRASLQSLKLPHTVQAPLAESDQAAATASWAFMRSFGNIWGVAIPASIFNNQFNKYAYRISDASVRQLLSNGHAYQHASDTFIDSLDDPVKSEVIGVFSDSLKLVWLVSIAFCGLACILVFFEKEVPLRKELDTDYGMVGKDDIQAKTGVIPDAEKAGADTSDTST</sequence>
<organism evidence="9 10">
    <name type="scientific">Penicillium nalgiovense</name>
    <dbReference type="NCBI Taxonomy" id="60175"/>
    <lineage>
        <taxon>Eukaryota</taxon>
        <taxon>Fungi</taxon>
        <taxon>Dikarya</taxon>
        <taxon>Ascomycota</taxon>
        <taxon>Pezizomycotina</taxon>
        <taxon>Eurotiomycetes</taxon>
        <taxon>Eurotiomycetidae</taxon>
        <taxon>Eurotiales</taxon>
        <taxon>Aspergillaceae</taxon>
        <taxon>Penicillium</taxon>
    </lineage>
</organism>
<comment type="caution">
    <text evidence="9">The sequence shown here is derived from an EMBL/GenBank/DDBJ whole genome shotgun (WGS) entry which is preliminary data.</text>
</comment>
<keyword evidence="5 8" id="KW-1133">Transmembrane helix</keyword>
<dbReference type="AlphaFoldDB" id="A0A1V6Y7W8"/>
<evidence type="ECO:0000256" key="7">
    <source>
        <dbReference type="ARBA" id="ARBA00023180"/>
    </source>
</evidence>
<evidence type="ECO:0000256" key="6">
    <source>
        <dbReference type="ARBA" id="ARBA00023136"/>
    </source>
</evidence>
<evidence type="ECO:0000313" key="9">
    <source>
        <dbReference type="EMBL" id="OQE83479.1"/>
    </source>
</evidence>
<dbReference type="Proteomes" id="UP000191691">
    <property type="component" value="Unassembled WGS sequence"/>
</dbReference>
<proteinExistence type="inferred from homology"/>